<dbReference type="InterPro" id="IPR057663">
    <property type="entry name" value="TACC3_Aurora-A_bind"/>
</dbReference>
<feature type="compositionally biased region" description="Polar residues" evidence="8">
    <location>
        <begin position="357"/>
        <end position="366"/>
    </location>
</feature>
<comment type="caution">
    <text evidence="10">The sequence shown here is derived from an EMBL/GenBank/DDBJ whole genome shotgun (WGS) entry which is preliminary data.</text>
</comment>
<organism evidence="10 11">
    <name type="scientific">Pyxicephalus adspersus</name>
    <name type="common">African bullfrog</name>
    <dbReference type="NCBI Taxonomy" id="30357"/>
    <lineage>
        <taxon>Eukaryota</taxon>
        <taxon>Metazoa</taxon>
        <taxon>Chordata</taxon>
        <taxon>Craniata</taxon>
        <taxon>Vertebrata</taxon>
        <taxon>Euteleostomi</taxon>
        <taxon>Amphibia</taxon>
        <taxon>Batrachia</taxon>
        <taxon>Anura</taxon>
        <taxon>Neobatrachia</taxon>
        <taxon>Ranoidea</taxon>
        <taxon>Pyxicephalidae</taxon>
        <taxon>Pyxicephalinae</taxon>
        <taxon>Pyxicephalus</taxon>
    </lineage>
</organism>
<evidence type="ECO:0000256" key="8">
    <source>
        <dbReference type="SAM" id="MobiDB-lite"/>
    </source>
</evidence>
<dbReference type="Pfam" id="PF05010">
    <property type="entry name" value="TACC_C"/>
    <property type="match status" value="1"/>
</dbReference>
<evidence type="ECO:0000313" key="10">
    <source>
        <dbReference type="EMBL" id="DBA29389.1"/>
    </source>
</evidence>
<dbReference type="Gene3D" id="1.20.5.1700">
    <property type="match status" value="1"/>
</dbReference>
<keyword evidence="11" id="KW-1185">Reference proteome</keyword>
<dbReference type="Proteomes" id="UP001181693">
    <property type="component" value="Unassembled WGS sequence"/>
</dbReference>
<comment type="similarity">
    <text evidence="2">Belongs to the TACC family.</text>
</comment>
<dbReference type="InterPro" id="IPR007707">
    <property type="entry name" value="TACC_C"/>
</dbReference>
<evidence type="ECO:0000256" key="4">
    <source>
        <dbReference type="ARBA" id="ARBA00022553"/>
    </source>
</evidence>
<accession>A0AAV3API3</accession>
<protein>
    <recommendedName>
        <fullName evidence="9">Transforming acidic coiled-coil-containing protein C-terminal domain-containing protein</fullName>
    </recommendedName>
</protein>
<feature type="region of interest" description="Disordered" evidence="8">
    <location>
        <begin position="305"/>
        <end position="439"/>
    </location>
</feature>
<keyword evidence="4" id="KW-0597">Phosphoprotein</keyword>
<dbReference type="GO" id="GO:0005856">
    <property type="term" value="C:cytoskeleton"/>
    <property type="evidence" value="ECO:0007669"/>
    <property type="project" value="UniProtKB-SubCell"/>
</dbReference>
<dbReference type="EMBL" id="DYDO01000003">
    <property type="protein sequence ID" value="DBA29389.1"/>
    <property type="molecule type" value="Genomic_DNA"/>
</dbReference>
<evidence type="ECO:0000256" key="5">
    <source>
        <dbReference type="ARBA" id="ARBA00023054"/>
    </source>
</evidence>
<evidence type="ECO:0000256" key="6">
    <source>
        <dbReference type="ARBA" id="ARBA00023212"/>
    </source>
</evidence>
<feature type="coiled-coil region" evidence="7">
    <location>
        <begin position="736"/>
        <end position="823"/>
    </location>
</feature>
<dbReference type="InterPro" id="IPR039915">
    <property type="entry name" value="TACC"/>
</dbReference>
<evidence type="ECO:0000259" key="9">
    <source>
        <dbReference type="Pfam" id="PF05010"/>
    </source>
</evidence>
<evidence type="ECO:0000313" key="11">
    <source>
        <dbReference type="Proteomes" id="UP001181693"/>
    </source>
</evidence>
<dbReference type="PANTHER" id="PTHR13924:SF4">
    <property type="entry name" value="TRANSFORMING ACIDIC COILED-COIL-CONTAINING PROTEIN 3"/>
    <property type="match status" value="1"/>
</dbReference>
<dbReference type="FunFam" id="1.20.5.1700:FF:000001">
    <property type="entry name" value="Transforming acidic coiled-coil-containing protein 1 isoform 2"/>
    <property type="match status" value="1"/>
</dbReference>
<dbReference type="PANTHER" id="PTHR13924">
    <property type="entry name" value="TRANSFORMING ACIDIC COILED-COIL CONTAINING PROTEIN 1/2"/>
    <property type="match status" value="1"/>
</dbReference>
<dbReference type="AlphaFoldDB" id="A0AAV3API3"/>
<gene>
    <name evidence="10" type="ORF">GDO54_009617</name>
</gene>
<reference evidence="10" key="1">
    <citation type="thesis" date="2020" institute="ProQuest LLC" country="789 East Eisenhower Parkway, Ann Arbor, MI, USA">
        <title>Comparative Genomics and Chromosome Evolution.</title>
        <authorList>
            <person name="Mudd A.B."/>
        </authorList>
    </citation>
    <scope>NUCLEOTIDE SEQUENCE</scope>
    <source>
        <strain evidence="10">1538</strain>
        <tissue evidence="10">Blood</tissue>
    </source>
</reference>
<dbReference type="GO" id="GO:0005737">
    <property type="term" value="C:cytoplasm"/>
    <property type="evidence" value="ECO:0007669"/>
    <property type="project" value="TreeGrafter"/>
</dbReference>
<keyword evidence="3" id="KW-0963">Cytoplasm</keyword>
<feature type="region of interest" description="Disordered" evidence="8">
    <location>
        <begin position="29"/>
        <end position="54"/>
    </location>
</feature>
<evidence type="ECO:0000256" key="7">
    <source>
        <dbReference type="SAM" id="Coils"/>
    </source>
</evidence>
<feature type="compositionally biased region" description="Basic and acidic residues" evidence="8">
    <location>
        <begin position="421"/>
        <end position="436"/>
    </location>
</feature>
<feature type="domain" description="Transforming acidic coiled-coil-containing protein C-terminal" evidence="9">
    <location>
        <begin position="734"/>
        <end position="934"/>
    </location>
</feature>
<dbReference type="GO" id="GO:0007052">
    <property type="term" value="P:mitotic spindle organization"/>
    <property type="evidence" value="ECO:0007669"/>
    <property type="project" value="InterPro"/>
</dbReference>
<feature type="region of interest" description="Disordered" evidence="8">
    <location>
        <begin position="481"/>
        <end position="521"/>
    </location>
</feature>
<name>A0AAV3API3_PYXAD</name>
<feature type="coiled-coil region" evidence="7">
    <location>
        <begin position="852"/>
        <end position="936"/>
    </location>
</feature>
<feature type="compositionally biased region" description="Basic and acidic residues" evidence="8">
    <location>
        <begin position="512"/>
        <end position="521"/>
    </location>
</feature>
<feature type="compositionally biased region" description="Low complexity" evidence="8">
    <location>
        <begin position="408"/>
        <end position="419"/>
    </location>
</feature>
<feature type="compositionally biased region" description="Basic and acidic residues" evidence="8">
    <location>
        <begin position="369"/>
        <end position="385"/>
    </location>
</feature>
<keyword evidence="6" id="KW-0206">Cytoskeleton</keyword>
<feature type="compositionally biased region" description="Basic residues" evidence="8">
    <location>
        <begin position="397"/>
        <end position="407"/>
    </location>
</feature>
<comment type="subcellular location">
    <subcellularLocation>
        <location evidence="1">Cytoplasm</location>
        <location evidence="1">Cytoskeleton</location>
    </subcellularLocation>
</comment>
<dbReference type="GO" id="GO:0007097">
    <property type="term" value="P:nuclear migration"/>
    <property type="evidence" value="ECO:0007669"/>
    <property type="project" value="TreeGrafter"/>
</dbReference>
<proteinExistence type="inferred from homology"/>
<evidence type="ECO:0000256" key="1">
    <source>
        <dbReference type="ARBA" id="ARBA00004245"/>
    </source>
</evidence>
<evidence type="ECO:0000256" key="3">
    <source>
        <dbReference type="ARBA" id="ARBA00022490"/>
    </source>
</evidence>
<evidence type="ECO:0000256" key="2">
    <source>
        <dbReference type="ARBA" id="ARBA00009423"/>
    </source>
</evidence>
<dbReference type="GO" id="GO:0021987">
    <property type="term" value="P:cerebral cortex development"/>
    <property type="evidence" value="ECO:0007669"/>
    <property type="project" value="TreeGrafter"/>
</dbReference>
<feature type="compositionally biased region" description="Pro residues" evidence="8">
    <location>
        <begin position="329"/>
        <end position="338"/>
    </location>
</feature>
<sequence length="940" mass="103152">MSLLTLNDENLAIDIAAESCDFLFTPPQPTGRPSILRPSQKENIPPKSVSKSMKVTFQTPMRDPQTRRIVSPNPGAKQEDLFSLDDCTQALQQLCLSSEDASSLEATTVTNDPPANPDNEIPLKSIGAYSIDFDNLDEINPFKSSKTMQNSPVKTDCGPTNVLDSLADLEVKDLSEASAENTGAVIENVAALRASPTITDSPVTVQFSHGDVLNTSGKAGLDDTVPLVAGTDVQESLSSNPTTPLDQDESIIPAEKTAFSTDTLTNAIPAPATGGVEELQPALATGGIEKPKTLLVTGGVEEPQPVPVTGVMEEPQPVPAPVNVKEPQPAVPNSPPLPKGAYKFDPDQIDSIDPFNTGGSKLQNSPKKPVSEEKSDKAEPVKLEFDFGGGDAPVRKPPPKKLGKRPPVKTAVKKPPVAKESIPEKPKELDPPKQPEDEVIVPKASYNFDWDKFDDPNFNPFGSGASKMVASPKVPKIANEVPVVDKEGIPPEESTAAVSKKNEADQSALSEPAEKPLQDSIMAEDKPVIVSSENTSQEHKDVNTDVNAVQEFKTSPAIDENTSQITTVLPETISNTQVESLDMDFGAAELDFKPAEEIDFRPATEFGFDQPIEIDYLEKFGTSSFKDSALRKQSLYLKFDPLLRESPKKSTAPDSDLMSSLPLRSGAGLFDALPTFPAMPILEIEEKPKGLDLLGTFTVADTVPLNPDRAGFLSAQDPFLLPPDVGAIVEVLKYSQKDMDAAIENVRQEVQEKELEVMEWKNKHEKLYLEYAEMGKIIAEFENTISQILEDSQRQKELSKLELNKVVEEKQQVQADLNSMEKSFSDLFKRLEKQKEVLEGYRKNEDALKKCVEDYLTRIKKEEQRYQALKAHAEEKLNKANEEIAQVRSKYKAEVAALQATVRKEQMKIQSLERSLEQKAKENDELTKICDDLILKMEKI</sequence>
<dbReference type="Pfam" id="PF25777">
    <property type="entry name" value="Aurora-A_bind_TACC3"/>
    <property type="match status" value="1"/>
</dbReference>
<keyword evidence="5 7" id="KW-0175">Coiled coil</keyword>